<name>A0BHU8_PARTE</name>
<keyword evidence="2" id="KW-1185">Reference proteome</keyword>
<protein>
    <submittedName>
        <fullName evidence="1">Uncharacterized protein</fullName>
    </submittedName>
</protein>
<dbReference type="Proteomes" id="UP000000600">
    <property type="component" value="Unassembled WGS sequence"/>
</dbReference>
<dbReference type="HOGENOM" id="CLU_1859122_0_0_1"/>
<evidence type="ECO:0000313" key="1">
    <source>
        <dbReference type="EMBL" id="CAK58115.1"/>
    </source>
</evidence>
<dbReference type="AlphaFoldDB" id="A0BHU8"/>
<dbReference type="EMBL" id="CT867996">
    <property type="protein sequence ID" value="CAK58115.1"/>
    <property type="molecule type" value="Genomic_DNA"/>
</dbReference>
<organism evidence="1 2">
    <name type="scientific">Paramecium tetraurelia</name>
    <dbReference type="NCBI Taxonomy" id="5888"/>
    <lineage>
        <taxon>Eukaryota</taxon>
        <taxon>Sar</taxon>
        <taxon>Alveolata</taxon>
        <taxon>Ciliophora</taxon>
        <taxon>Intramacronucleata</taxon>
        <taxon>Oligohymenophorea</taxon>
        <taxon>Peniculida</taxon>
        <taxon>Parameciidae</taxon>
        <taxon>Paramecium</taxon>
    </lineage>
</organism>
<reference evidence="1 2" key="1">
    <citation type="journal article" date="2006" name="Nature">
        <title>Global trends of whole-genome duplications revealed by the ciliate Paramecium tetraurelia.</title>
        <authorList>
            <consortium name="Genoscope"/>
            <person name="Aury J.-M."/>
            <person name="Jaillon O."/>
            <person name="Duret L."/>
            <person name="Noel B."/>
            <person name="Jubin C."/>
            <person name="Porcel B.M."/>
            <person name="Segurens B."/>
            <person name="Daubin V."/>
            <person name="Anthouard V."/>
            <person name="Aiach N."/>
            <person name="Arnaiz O."/>
            <person name="Billaut A."/>
            <person name="Beisson J."/>
            <person name="Blanc I."/>
            <person name="Bouhouche K."/>
            <person name="Camara F."/>
            <person name="Duharcourt S."/>
            <person name="Guigo R."/>
            <person name="Gogendeau D."/>
            <person name="Katinka M."/>
            <person name="Keller A.-M."/>
            <person name="Kissmehl R."/>
            <person name="Klotz C."/>
            <person name="Koll F."/>
            <person name="Le Moue A."/>
            <person name="Lepere C."/>
            <person name="Malinsky S."/>
            <person name="Nowacki M."/>
            <person name="Nowak J.K."/>
            <person name="Plattner H."/>
            <person name="Poulain J."/>
            <person name="Ruiz F."/>
            <person name="Serrano V."/>
            <person name="Zagulski M."/>
            <person name="Dessen P."/>
            <person name="Betermier M."/>
            <person name="Weissenbach J."/>
            <person name="Scarpelli C."/>
            <person name="Schachter V."/>
            <person name="Sperling L."/>
            <person name="Meyer E."/>
            <person name="Cohen J."/>
            <person name="Wincker P."/>
        </authorList>
    </citation>
    <scope>NUCLEOTIDE SEQUENCE [LARGE SCALE GENOMIC DNA]</scope>
    <source>
        <strain evidence="1 2">Stock d4-2</strain>
    </source>
</reference>
<accession>A0BHU8</accession>
<evidence type="ECO:0000313" key="2">
    <source>
        <dbReference type="Proteomes" id="UP000000600"/>
    </source>
</evidence>
<dbReference type="InParanoid" id="A0BHU8"/>
<dbReference type="KEGG" id="ptm:GSPATT00029151001"/>
<sequence length="138" mass="16497">MMVPQFKHFLKHNEIFKSDIINSKSKTDEYSVKNQRCQCCNEVKFKKYYNLKDQTLLSLQNICFKKLQIHYTETNFKMLKQGSCLKMQLQNCYPKPYFRLDVGWGYDQSKQSMDDQRHKTTTIIEYKAQNISQTATLL</sequence>
<dbReference type="RefSeq" id="XP_001425513.1">
    <property type="nucleotide sequence ID" value="XM_001425476.1"/>
</dbReference>
<dbReference type="GeneID" id="5011297"/>
<proteinExistence type="predicted"/>
<gene>
    <name evidence="1" type="ORF">GSPATT00029151001</name>
</gene>